<dbReference type="OrthoDB" id="9808582at2"/>
<name>A0A0P6XLA8_9CHLR</name>
<dbReference type="PANTHER" id="PTHR46268">
    <property type="entry name" value="STRESS RESPONSE PROTEIN NHAX"/>
    <property type="match status" value="1"/>
</dbReference>
<sequence length="303" mass="32968">MFKHILVPLDGSSLAESVIPVVGALANCLKAKITLIHIIEANPPETVHGQHHISNEMEACQYLEQIASGLRKDGLLIETHVHTSCVEDLAKSLVDHAKEIDHDLIVMCTHGESGWKDRFIGSIAQQVIGLGALPVLLLHPIEDKVGINHSRSFSKFLLALDGNEDHEAGVKKSLELARELKAGLHLLTVVETYSTLSGSEAATGMLLPTATSIMLDLEEEDARERLEMMATDLRTKGFSVSLDVHRGDPVEWIVKDSYNHECDLIVLGTHGKSGINAFWAGSSAPRIPGLVKTAILLFPVHKS</sequence>
<evidence type="ECO:0000256" key="2">
    <source>
        <dbReference type="ARBA" id="ARBA00022741"/>
    </source>
</evidence>
<reference evidence="5 6" key="1">
    <citation type="submission" date="2015-07" db="EMBL/GenBank/DDBJ databases">
        <title>Genome sequence of Leptolinea tardivitalis DSM 16556.</title>
        <authorList>
            <person name="Hemp J."/>
            <person name="Ward L.M."/>
            <person name="Pace L.A."/>
            <person name="Fischer W.W."/>
        </authorList>
    </citation>
    <scope>NUCLEOTIDE SEQUENCE [LARGE SCALE GENOMIC DNA]</scope>
    <source>
        <strain evidence="5 6">YMTK-2</strain>
    </source>
</reference>
<dbReference type="InterPro" id="IPR014729">
    <property type="entry name" value="Rossmann-like_a/b/a_fold"/>
</dbReference>
<dbReference type="STRING" id="229920.ADM99_05055"/>
<evidence type="ECO:0000256" key="3">
    <source>
        <dbReference type="ARBA" id="ARBA00022840"/>
    </source>
</evidence>
<evidence type="ECO:0000313" key="5">
    <source>
        <dbReference type="EMBL" id="KPL72504.1"/>
    </source>
</evidence>
<protein>
    <recommendedName>
        <fullName evidence="4">UspA domain-containing protein</fullName>
    </recommendedName>
</protein>
<comment type="similarity">
    <text evidence="1">Belongs to the universal stress protein A family.</text>
</comment>
<accession>A0A0P6XLA8</accession>
<organism evidence="5 6">
    <name type="scientific">Leptolinea tardivitalis</name>
    <dbReference type="NCBI Taxonomy" id="229920"/>
    <lineage>
        <taxon>Bacteria</taxon>
        <taxon>Bacillati</taxon>
        <taxon>Chloroflexota</taxon>
        <taxon>Anaerolineae</taxon>
        <taxon>Anaerolineales</taxon>
        <taxon>Anaerolineaceae</taxon>
        <taxon>Leptolinea</taxon>
    </lineage>
</organism>
<gene>
    <name evidence="5" type="ORF">ADM99_05055</name>
</gene>
<dbReference type="Proteomes" id="UP000050430">
    <property type="component" value="Unassembled WGS sequence"/>
</dbReference>
<keyword evidence="2" id="KW-0547">Nucleotide-binding</keyword>
<dbReference type="GO" id="GO:0005524">
    <property type="term" value="F:ATP binding"/>
    <property type="evidence" value="ECO:0007669"/>
    <property type="project" value="UniProtKB-KW"/>
</dbReference>
<dbReference type="RefSeq" id="WP_062421458.1">
    <property type="nucleotide sequence ID" value="NZ_BBYA01000008.1"/>
</dbReference>
<evidence type="ECO:0000259" key="4">
    <source>
        <dbReference type="Pfam" id="PF00582"/>
    </source>
</evidence>
<keyword evidence="3" id="KW-0067">ATP-binding</keyword>
<dbReference type="InterPro" id="IPR006016">
    <property type="entry name" value="UspA"/>
</dbReference>
<keyword evidence="6" id="KW-1185">Reference proteome</keyword>
<feature type="domain" description="UspA" evidence="4">
    <location>
        <begin position="1"/>
        <end position="138"/>
    </location>
</feature>
<dbReference type="SUPFAM" id="SSF52402">
    <property type="entry name" value="Adenine nucleotide alpha hydrolases-like"/>
    <property type="match status" value="2"/>
</dbReference>
<dbReference type="InterPro" id="IPR006015">
    <property type="entry name" value="Universal_stress_UspA"/>
</dbReference>
<dbReference type="Gene3D" id="3.40.50.620">
    <property type="entry name" value="HUPs"/>
    <property type="match status" value="2"/>
</dbReference>
<dbReference type="PANTHER" id="PTHR46268:SF27">
    <property type="entry name" value="UNIVERSAL STRESS PROTEIN RV2623"/>
    <property type="match status" value="1"/>
</dbReference>
<dbReference type="Pfam" id="PF00582">
    <property type="entry name" value="Usp"/>
    <property type="match status" value="2"/>
</dbReference>
<feature type="domain" description="UspA" evidence="4">
    <location>
        <begin position="153"/>
        <end position="284"/>
    </location>
</feature>
<dbReference type="CDD" id="cd00293">
    <property type="entry name" value="USP-like"/>
    <property type="match status" value="2"/>
</dbReference>
<proteinExistence type="inferred from homology"/>
<evidence type="ECO:0000313" key="6">
    <source>
        <dbReference type="Proteomes" id="UP000050430"/>
    </source>
</evidence>
<comment type="caution">
    <text evidence="5">The sequence shown here is derived from an EMBL/GenBank/DDBJ whole genome shotgun (WGS) entry which is preliminary data.</text>
</comment>
<dbReference type="EMBL" id="LGCK01000007">
    <property type="protein sequence ID" value="KPL72504.1"/>
    <property type="molecule type" value="Genomic_DNA"/>
</dbReference>
<dbReference type="PRINTS" id="PR01438">
    <property type="entry name" value="UNVRSLSTRESS"/>
</dbReference>
<evidence type="ECO:0000256" key="1">
    <source>
        <dbReference type="ARBA" id="ARBA00008791"/>
    </source>
</evidence>
<dbReference type="AlphaFoldDB" id="A0A0P6XLA8"/>